<dbReference type="RefSeq" id="WP_132081479.1">
    <property type="nucleotide sequence ID" value="NZ_SLUI01000008.1"/>
</dbReference>
<dbReference type="AlphaFoldDB" id="A0A4R1PYU6"/>
<dbReference type="OrthoDB" id="1677943at2"/>
<dbReference type="EMBL" id="SLUI01000008">
    <property type="protein sequence ID" value="TCL36590.1"/>
    <property type="molecule type" value="Genomic_DNA"/>
</dbReference>
<gene>
    <name evidence="2" type="ORF">EV210_108245</name>
</gene>
<organism evidence="2 3">
    <name type="scientific">Anaerospora hongkongensis</name>
    <dbReference type="NCBI Taxonomy" id="244830"/>
    <lineage>
        <taxon>Bacteria</taxon>
        <taxon>Bacillati</taxon>
        <taxon>Bacillota</taxon>
        <taxon>Negativicutes</taxon>
        <taxon>Selenomonadales</taxon>
        <taxon>Sporomusaceae</taxon>
        <taxon>Anaerospora</taxon>
    </lineage>
</organism>
<evidence type="ECO:0000313" key="2">
    <source>
        <dbReference type="EMBL" id="TCL36590.1"/>
    </source>
</evidence>
<sequence>MFRILTSLLLAMLCTLQPAYAFPFIDNAAQKVLRQTWDAQTFSDLTNGVIAVPETAVNEYLTQVLPDYPSIREAHVSIQPGNQIILHLDTRDSGRLLLNGKITRFVQNSEESSVSIVVSQRKLLAKPVASWFFSHISLGMLTKLFGNPLTAAQDSFTSRIDGNVVTINFRPYIDHSPLRTLSIYGTSPADLFSVDSVSTDAGIIRLHTSYHGSPFSLQMLQQLIFQ</sequence>
<evidence type="ECO:0008006" key="4">
    <source>
        <dbReference type="Google" id="ProtNLM"/>
    </source>
</evidence>
<keyword evidence="1" id="KW-0732">Signal</keyword>
<protein>
    <recommendedName>
        <fullName evidence="4">TATA-box binding protein</fullName>
    </recommendedName>
</protein>
<accession>A0A4R1PYU6</accession>
<feature type="signal peptide" evidence="1">
    <location>
        <begin position="1"/>
        <end position="21"/>
    </location>
</feature>
<keyword evidence="3" id="KW-1185">Reference proteome</keyword>
<evidence type="ECO:0000256" key="1">
    <source>
        <dbReference type="SAM" id="SignalP"/>
    </source>
</evidence>
<feature type="chain" id="PRO_5021025936" description="TATA-box binding protein" evidence="1">
    <location>
        <begin position="22"/>
        <end position="226"/>
    </location>
</feature>
<proteinExistence type="predicted"/>
<name>A0A4R1PYU6_9FIRM</name>
<reference evidence="2 3" key="1">
    <citation type="submission" date="2019-03" db="EMBL/GenBank/DDBJ databases">
        <title>Genomic Encyclopedia of Type Strains, Phase IV (KMG-IV): sequencing the most valuable type-strain genomes for metagenomic binning, comparative biology and taxonomic classification.</title>
        <authorList>
            <person name="Goeker M."/>
        </authorList>
    </citation>
    <scope>NUCLEOTIDE SEQUENCE [LARGE SCALE GENOMIC DNA]</scope>
    <source>
        <strain evidence="2 3">DSM 15969</strain>
    </source>
</reference>
<evidence type="ECO:0000313" key="3">
    <source>
        <dbReference type="Proteomes" id="UP000295063"/>
    </source>
</evidence>
<dbReference type="Proteomes" id="UP000295063">
    <property type="component" value="Unassembled WGS sequence"/>
</dbReference>
<comment type="caution">
    <text evidence="2">The sequence shown here is derived from an EMBL/GenBank/DDBJ whole genome shotgun (WGS) entry which is preliminary data.</text>
</comment>